<dbReference type="PANTHER" id="PTHR11439:SF483">
    <property type="entry name" value="PEPTIDE SYNTHASE GLIP-LIKE, PUTATIVE (AFU_ORTHOLOGUE AFUA_3G12920)-RELATED"/>
    <property type="match status" value="1"/>
</dbReference>
<dbReference type="Proteomes" id="UP001151760">
    <property type="component" value="Unassembled WGS sequence"/>
</dbReference>
<dbReference type="PANTHER" id="PTHR11439">
    <property type="entry name" value="GAG-POL-RELATED RETROTRANSPOSON"/>
    <property type="match status" value="1"/>
</dbReference>
<evidence type="ECO:0000313" key="4">
    <source>
        <dbReference type="Proteomes" id="UP001151760"/>
    </source>
</evidence>
<protein>
    <submittedName>
        <fullName evidence="3">Retrovirus-related pol polyprotein from transposon TNT 1-94</fullName>
    </submittedName>
</protein>
<keyword evidence="4" id="KW-1185">Reference proteome</keyword>
<dbReference type="Pfam" id="PF07727">
    <property type="entry name" value="RVT_2"/>
    <property type="match status" value="1"/>
</dbReference>
<gene>
    <name evidence="3" type="ORF">Tco_1069827</name>
</gene>
<evidence type="ECO:0000259" key="2">
    <source>
        <dbReference type="Pfam" id="PF07727"/>
    </source>
</evidence>
<accession>A0ABQ5HLJ6</accession>
<comment type="caution">
    <text evidence="3">The sequence shown here is derived from an EMBL/GenBank/DDBJ whole genome shotgun (WGS) entry which is preliminary data.</text>
</comment>
<dbReference type="InterPro" id="IPR013103">
    <property type="entry name" value="RVT_2"/>
</dbReference>
<evidence type="ECO:0000313" key="3">
    <source>
        <dbReference type="EMBL" id="GJT88110.1"/>
    </source>
</evidence>
<dbReference type="CDD" id="cd09272">
    <property type="entry name" value="RNase_HI_RT_Ty1"/>
    <property type="match status" value="1"/>
</dbReference>
<proteinExistence type="predicted"/>
<name>A0ABQ5HLJ6_9ASTR</name>
<evidence type="ECO:0000256" key="1">
    <source>
        <dbReference type="SAM" id="MobiDB-lite"/>
    </source>
</evidence>
<reference evidence="3" key="2">
    <citation type="submission" date="2022-01" db="EMBL/GenBank/DDBJ databases">
        <authorList>
            <person name="Yamashiro T."/>
            <person name="Shiraishi A."/>
            <person name="Satake H."/>
            <person name="Nakayama K."/>
        </authorList>
    </citation>
    <scope>NUCLEOTIDE SEQUENCE</scope>
</reference>
<sequence length="168" mass="18937">MDYDETFAPVARLETIRIFLAFATYMNFIIHQMDVKSAFLNGKLKEKVYVQQPPGSESRSAEEGSAEEVPERKSTSGACQLLRGKLVCWSAKKQQFVAMSSAEAEYVVDAGGCANILWIKSQLSDYDIVYEKPLEEPTFKRLIVELGMLNIDDTKPETSKLNILNEEN</sequence>
<feature type="domain" description="Reverse transcriptase Ty1/copia-type" evidence="2">
    <location>
        <begin position="2"/>
        <end position="62"/>
    </location>
</feature>
<reference evidence="3" key="1">
    <citation type="journal article" date="2022" name="Int. J. Mol. Sci.">
        <title>Draft Genome of Tanacetum Coccineum: Genomic Comparison of Closely Related Tanacetum-Family Plants.</title>
        <authorList>
            <person name="Yamashiro T."/>
            <person name="Shiraishi A."/>
            <person name="Nakayama K."/>
            <person name="Satake H."/>
        </authorList>
    </citation>
    <scope>NUCLEOTIDE SEQUENCE</scope>
</reference>
<dbReference type="EMBL" id="BQNB010019699">
    <property type="protein sequence ID" value="GJT88110.1"/>
    <property type="molecule type" value="Genomic_DNA"/>
</dbReference>
<organism evidence="3 4">
    <name type="scientific">Tanacetum coccineum</name>
    <dbReference type="NCBI Taxonomy" id="301880"/>
    <lineage>
        <taxon>Eukaryota</taxon>
        <taxon>Viridiplantae</taxon>
        <taxon>Streptophyta</taxon>
        <taxon>Embryophyta</taxon>
        <taxon>Tracheophyta</taxon>
        <taxon>Spermatophyta</taxon>
        <taxon>Magnoliopsida</taxon>
        <taxon>eudicotyledons</taxon>
        <taxon>Gunneridae</taxon>
        <taxon>Pentapetalae</taxon>
        <taxon>asterids</taxon>
        <taxon>campanulids</taxon>
        <taxon>Asterales</taxon>
        <taxon>Asteraceae</taxon>
        <taxon>Asteroideae</taxon>
        <taxon>Anthemideae</taxon>
        <taxon>Anthemidinae</taxon>
        <taxon>Tanacetum</taxon>
    </lineage>
</organism>
<feature type="region of interest" description="Disordered" evidence="1">
    <location>
        <begin position="51"/>
        <end position="72"/>
    </location>
</feature>